<dbReference type="Pfam" id="PF06127">
    <property type="entry name" value="Mpo1-like"/>
    <property type="match status" value="1"/>
</dbReference>
<dbReference type="GO" id="GO:0016020">
    <property type="term" value="C:membrane"/>
    <property type="evidence" value="ECO:0007669"/>
    <property type="project" value="GOC"/>
</dbReference>
<reference evidence="2" key="1">
    <citation type="submission" date="2021-02" db="EMBL/GenBank/DDBJ databases">
        <title>Genome sequence Cadophora malorum strain M34.</title>
        <authorList>
            <person name="Stefanovic E."/>
            <person name="Vu D."/>
            <person name="Scully C."/>
            <person name="Dijksterhuis J."/>
            <person name="Roader J."/>
            <person name="Houbraken J."/>
        </authorList>
    </citation>
    <scope>NUCLEOTIDE SEQUENCE</scope>
    <source>
        <strain evidence="2">M34</strain>
    </source>
</reference>
<feature type="transmembrane region" description="Helical" evidence="1">
    <location>
        <begin position="22"/>
        <end position="40"/>
    </location>
</feature>
<evidence type="ECO:0000313" key="3">
    <source>
        <dbReference type="Proteomes" id="UP000664132"/>
    </source>
</evidence>
<keyword evidence="1" id="KW-1133">Transmembrane helix</keyword>
<feature type="transmembrane region" description="Helical" evidence="1">
    <location>
        <begin position="80"/>
        <end position="99"/>
    </location>
</feature>
<sequence length="199" mass="21485">MSLNLEKQLCFYGAYHHNPTNIGIHMTCVPLILATSLLLATNSPTVIPLPTWLTIPNLPLNAGTIGAILYSGFYILLEPVAGSILLPIIIGWTAFANHLTASASSTLANQASFGVFLVSWIAQFVGHGVYEGRAPALLDNLVQALVLAPFFVFMEALFKFGYRPELQKRVGEAVDKEIKKFKAEQAQNGNGSAKNGKAN</sequence>
<dbReference type="GO" id="GO:0046521">
    <property type="term" value="P:sphingoid catabolic process"/>
    <property type="evidence" value="ECO:0007669"/>
    <property type="project" value="TreeGrafter"/>
</dbReference>
<feature type="transmembrane region" description="Helical" evidence="1">
    <location>
        <begin position="142"/>
        <end position="162"/>
    </location>
</feature>
<dbReference type="EMBL" id="JAFJYH010000273">
    <property type="protein sequence ID" value="KAG4414269.1"/>
    <property type="molecule type" value="Genomic_DNA"/>
</dbReference>
<dbReference type="InterPro" id="IPR009305">
    <property type="entry name" value="Mpo1-like"/>
</dbReference>
<evidence type="ECO:0000313" key="2">
    <source>
        <dbReference type="EMBL" id="KAG4414269.1"/>
    </source>
</evidence>
<dbReference type="AlphaFoldDB" id="A0A8H7W805"/>
<dbReference type="OrthoDB" id="2124888at2759"/>
<dbReference type="Proteomes" id="UP000664132">
    <property type="component" value="Unassembled WGS sequence"/>
</dbReference>
<comment type="caution">
    <text evidence="2">The sequence shown here is derived from an EMBL/GenBank/DDBJ whole genome shotgun (WGS) entry which is preliminary data.</text>
</comment>
<evidence type="ECO:0000256" key="1">
    <source>
        <dbReference type="SAM" id="Phobius"/>
    </source>
</evidence>
<dbReference type="PANTHER" id="PTHR28026:SF9">
    <property type="entry name" value="2-HYDROXY-PALMITIC ACID DIOXYGENASE MPO1"/>
    <property type="match status" value="1"/>
</dbReference>
<name>A0A8H7W805_9HELO</name>
<dbReference type="GO" id="GO:0005783">
    <property type="term" value="C:endoplasmic reticulum"/>
    <property type="evidence" value="ECO:0007669"/>
    <property type="project" value="TreeGrafter"/>
</dbReference>
<organism evidence="2 3">
    <name type="scientific">Cadophora malorum</name>
    <dbReference type="NCBI Taxonomy" id="108018"/>
    <lineage>
        <taxon>Eukaryota</taxon>
        <taxon>Fungi</taxon>
        <taxon>Dikarya</taxon>
        <taxon>Ascomycota</taxon>
        <taxon>Pezizomycotina</taxon>
        <taxon>Leotiomycetes</taxon>
        <taxon>Helotiales</taxon>
        <taxon>Ploettnerulaceae</taxon>
        <taxon>Cadophora</taxon>
    </lineage>
</organism>
<proteinExistence type="predicted"/>
<protein>
    <recommendedName>
        <fullName evidence="4">DUF962-domain-containing protein</fullName>
    </recommendedName>
</protein>
<keyword evidence="1" id="KW-0812">Transmembrane</keyword>
<dbReference type="PANTHER" id="PTHR28026">
    <property type="entry name" value="DUF962 DOMAIN PROTEIN (AFU_ORTHOLOGUE AFUA_8G05310)"/>
    <property type="match status" value="1"/>
</dbReference>
<keyword evidence="1" id="KW-0472">Membrane</keyword>
<feature type="transmembrane region" description="Helical" evidence="1">
    <location>
        <begin position="111"/>
        <end position="130"/>
    </location>
</feature>
<accession>A0A8H7W805</accession>
<keyword evidence="3" id="KW-1185">Reference proteome</keyword>
<evidence type="ECO:0008006" key="4">
    <source>
        <dbReference type="Google" id="ProtNLM"/>
    </source>
</evidence>
<gene>
    <name evidence="2" type="ORF">IFR04_012607</name>
</gene>